<proteinExistence type="predicted"/>
<evidence type="ECO:0000313" key="2">
    <source>
        <dbReference type="Proteomes" id="UP001320706"/>
    </source>
</evidence>
<reference evidence="1" key="1">
    <citation type="submission" date="2024-02" db="EMBL/GenBank/DDBJ databases">
        <title>Metagenome Assembled Genome of Zalaria obscura JY119.</title>
        <authorList>
            <person name="Vighnesh L."/>
            <person name="Jagadeeshwari U."/>
            <person name="Venkata Ramana C."/>
            <person name="Sasikala C."/>
        </authorList>
    </citation>
    <scope>NUCLEOTIDE SEQUENCE</scope>
    <source>
        <strain evidence="1">JY119</strain>
    </source>
</reference>
<keyword evidence="2" id="KW-1185">Reference proteome</keyword>
<sequence length="278" mass="31408">MGTGKKRKLHDGNYRNKAPAPKLAKPPQPTKPKPASESKKQKPPPVIEPTIPFDPNERILLIGEGDLSFARSCVEHHGCAELTATTYDSETELFEKYPQARENAEYLVSEGQGVLHGVDATKLTQKEIRKGQRWDRILFNFPHVGGKSKDVNRQVRYNQELLVGFFRAASPLLAPDGTIVVTLFEGEPYTLWNIRDLARHTGLEVQRSFKFQSEAYPGYAHARTLGNIEGGGGWKGETRPARTYIFQAKVERQARKRETPKKRKREQADKSDGEEGWD</sequence>
<gene>
    <name evidence="1" type="ORF">M8818_002575</name>
</gene>
<comment type="caution">
    <text evidence="1">The sequence shown here is derived from an EMBL/GenBank/DDBJ whole genome shotgun (WGS) entry which is preliminary data.</text>
</comment>
<organism evidence="1 2">
    <name type="scientific">Zalaria obscura</name>
    <dbReference type="NCBI Taxonomy" id="2024903"/>
    <lineage>
        <taxon>Eukaryota</taxon>
        <taxon>Fungi</taxon>
        <taxon>Dikarya</taxon>
        <taxon>Ascomycota</taxon>
        <taxon>Pezizomycotina</taxon>
        <taxon>Dothideomycetes</taxon>
        <taxon>Dothideomycetidae</taxon>
        <taxon>Dothideales</taxon>
        <taxon>Zalariaceae</taxon>
        <taxon>Zalaria</taxon>
    </lineage>
</organism>
<dbReference type="EMBL" id="JAMKPW020000011">
    <property type="protein sequence ID" value="KAK8213277.1"/>
    <property type="molecule type" value="Genomic_DNA"/>
</dbReference>
<protein>
    <submittedName>
        <fullName evidence="1">Uncharacterized protein</fullName>
    </submittedName>
</protein>
<evidence type="ECO:0000313" key="1">
    <source>
        <dbReference type="EMBL" id="KAK8213277.1"/>
    </source>
</evidence>
<dbReference type="Proteomes" id="UP001320706">
    <property type="component" value="Unassembled WGS sequence"/>
</dbReference>
<accession>A0ACC3SH55</accession>
<name>A0ACC3SH55_9PEZI</name>